<organism evidence="2 3">
    <name type="scientific">Knoellia locipacati</name>
    <dbReference type="NCBI Taxonomy" id="882824"/>
    <lineage>
        <taxon>Bacteria</taxon>
        <taxon>Bacillati</taxon>
        <taxon>Actinomycetota</taxon>
        <taxon>Actinomycetes</taxon>
        <taxon>Micrococcales</taxon>
        <taxon>Intrasporangiaceae</taxon>
        <taxon>Knoellia</taxon>
    </lineage>
</organism>
<evidence type="ECO:0000313" key="2">
    <source>
        <dbReference type="EMBL" id="GEQ12438.1"/>
    </source>
</evidence>
<keyword evidence="1" id="KW-0472">Membrane</keyword>
<reference evidence="2 3" key="1">
    <citation type="submission" date="2019-07" db="EMBL/GenBank/DDBJ databases">
        <title>Whole genome shotgun sequence of Knoellia locipacati NBRC 109775.</title>
        <authorList>
            <person name="Hosoyama A."/>
            <person name="Uohara A."/>
            <person name="Ohji S."/>
            <person name="Ichikawa N."/>
        </authorList>
    </citation>
    <scope>NUCLEOTIDE SEQUENCE [LARGE SCALE GENOMIC DNA]</scope>
    <source>
        <strain evidence="2 3">NBRC 109775</strain>
    </source>
</reference>
<feature type="transmembrane region" description="Helical" evidence="1">
    <location>
        <begin position="6"/>
        <end position="24"/>
    </location>
</feature>
<evidence type="ECO:0000313" key="3">
    <source>
        <dbReference type="Proteomes" id="UP000321793"/>
    </source>
</evidence>
<gene>
    <name evidence="2" type="ORF">KLO01_04850</name>
</gene>
<feature type="transmembrane region" description="Helical" evidence="1">
    <location>
        <begin position="136"/>
        <end position="154"/>
    </location>
</feature>
<feature type="transmembrane region" description="Helical" evidence="1">
    <location>
        <begin position="105"/>
        <end position="124"/>
    </location>
</feature>
<comment type="caution">
    <text evidence="2">The sequence shown here is derived from an EMBL/GenBank/DDBJ whole genome shotgun (WGS) entry which is preliminary data.</text>
</comment>
<feature type="transmembrane region" description="Helical" evidence="1">
    <location>
        <begin position="67"/>
        <end position="85"/>
    </location>
</feature>
<dbReference type="RefSeq" id="WP_147061957.1">
    <property type="nucleotide sequence ID" value="NZ_BAABDN010000001.1"/>
</dbReference>
<keyword evidence="1" id="KW-0812">Transmembrane</keyword>
<dbReference type="OrthoDB" id="5187761at2"/>
<name>A0A512SWV0_9MICO</name>
<protein>
    <submittedName>
        <fullName evidence="2">Uncharacterized protein</fullName>
    </submittedName>
</protein>
<keyword evidence="1" id="KW-1133">Transmembrane helix</keyword>
<evidence type="ECO:0000256" key="1">
    <source>
        <dbReference type="SAM" id="Phobius"/>
    </source>
</evidence>
<accession>A0A512SWV0</accession>
<keyword evidence="3" id="KW-1185">Reference proteome</keyword>
<dbReference type="AlphaFoldDB" id="A0A512SWV0"/>
<proteinExistence type="predicted"/>
<dbReference type="EMBL" id="BKBA01000003">
    <property type="protein sequence ID" value="GEQ12438.1"/>
    <property type="molecule type" value="Genomic_DNA"/>
</dbReference>
<feature type="transmembrane region" description="Helical" evidence="1">
    <location>
        <begin position="44"/>
        <end position="61"/>
    </location>
</feature>
<sequence>MDVSTFYALFSATCFTLVGLWWTVVQRHEAWLRTPHGRRDAGGIYLAFLLPALMGLFAQVGGTENPAIWRVSFVVVALIGCWSTLRLLQRSRADGDSGLFARHRWIAATIYLLIAVLGVAPEIVEPLGVTPLQAEATLLILLVALAHWLVWEFMTHAEPEADRDPSSGI</sequence>
<dbReference type="Proteomes" id="UP000321793">
    <property type="component" value="Unassembled WGS sequence"/>
</dbReference>